<dbReference type="RefSeq" id="WP_062696326.1">
    <property type="nucleotide sequence ID" value="NZ_LJOD01000001.1"/>
</dbReference>
<comment type="caution">
    <text evidence="4">The sequence shown here is derived from an EMBL/GenBank/DDBJ whole genome shotgun (WGS) entry which is preliminary data.</text>
</comment>
<comment type="similarity">
    <text evidence="1 3">Belongs to the short-chain dehydrogenases/reductases (SDR) family.</text>
</comment>
<dbReference type="EMBL" id="LJOD01000001">
    <property type="protein sequence ID" value="KPE52762.1"/>
    <property type="molecule type" value="Genomic_DNA"/>
</dbReference>
<dbReference type="InterPro" id="IPR020904">
    <property type="entry name" value="Sc_DH/Rdtase_CS"/>
</dbReference>
<keyword evidence="2" id="KW-0560">Oxidoreductase</keyword>
<dbReference type="SUPFAM" id="SSF51735">
    <property type="entry name" value="NAD(P)-binding Rossmann-fold domains"/>
    <property type="match status" value="1"/>
</dbReference>
<evidence type="ECO:0000256" key="2">
    <source>
        <dbReference type="ARBA" id="ARBA00023002"/>
    </source>
</evidence>
<organism evidence="4 5">
    <name type="scientific">Chryseobacterium indologenes</name>
    <name type="common">Flavobacterium indologenes</name>
    <dbReference type="NCBI Taxonomy" id="253"/>
    <lineage>
        <taxon>Bacteria</taxon>
        <taxon>Pseudomonadati</taxon>
        <taxon>Bacteroidota</taxon>
        <taxon>Flavobacteriia</taxon>
        <taxon>Flavobacteriales</taxon>
        <taxon>Weeksellaceae</taxon>
        <taxon>Chryseobacterium group</taxon>
        <taxon>Chryseobacterium</taxon>
    </lineage>
</organism>
<dbReference type="PANTHER" id="PTHR42760">
    <property type="entry name" value="SHORT-CHAIN DEHYDROGENASES/REDUCTASES FAMILY MEMBER"/>
    <property type="match status" value="1"/>
</dbReference>
<reference evidence="4 5" key="1">
    <citation type="journal article" date="2015" name="Genom Data">
        <title>Draft genome sequence of a multidrug-resistant Chryseobacterium indologenes isolate from Malaysia.</title>
        <authorList>
            <person name="Yu C.Y."/>
            <person name="Ang G.Y."/>
            <person name="Cheng H.J."/>
            <person name="Cheong Y.M."/>
            <person name="Yin W.F."/>
            <person name="Chan K.G."/>
        </authorList>
    </citation>
    <scope>NUCLEOTIDE SEQUENCE [LARGE SCALE GENOMIC DNA]</scope>
    <source>
        <strain evidence="4 5">CI_885</strain>
    </source>
</reference>
<dbReference type="PATRIC" id="fig|253.9.peg.383"/>
<accession>A0A0N0IY39</accession>
<dbReference type="Pfam" id="PF00106">
    <property type="entry name" value="adh_short"/>
    <property type="match status" value="1"/>
</dbReference>
<evidence type="ECO:0000256" key="3">
    <source>
        <dbReference type="RuleBase" id="RU000363"/>
    </source>
</evidence>
<reference evidence="5" key="2">
    <citation type="submission" date="2015-09" db="EMBL/GenBank/DDBJ databases">
        <title>Draft genome sequence of a multidrug-resistant Chryseobacterium indologenes isolate from Malaysia.</title>
        <authorList>
            <person name="Yu C.Y."/>
            <person name="Ang G.Y."/>
            <person name="Chan K.-G."/>
        </authorList>
    </citation>
    <scope>NUCLEOTIDE SEQUENCE [LARGE SCALE GENOMIC DNA]</scope>
    <source>
        <strain evidence="5">CI_885</strain>
    </source>
</reference>
<dbReference type="Proteomes" id="UP000037953">
    <property type="component" value="Unassembled WGS sequence"/>
</dbReference>
<name>A0A0N0IY39_CHRID</name>
<dbReference type="PRINTS" id="PR00080">
    <property type="entry name" value="SDRFAMILY"/>
</dbReference>
<dbReference type="AlphaFoldDB" id="A0A0N0IY39"/>
<dbReference type="PANTHER" id="PTHR42760:SF133">
    <property type="entry name" value="3-OXOACYL-[ACYL-CARRIER-PROTEIN] REDUCTASE"/>
    <property type="match status" value="1"/>
</dbReference>
<gene>
    <name evidence="4" type="ORF">AOB46_01820</name>
</gene>
<dbReference type="Gene3D" id="3.40.50.720">
    <property type="entry name" value="NAD(P)-binding Rossmann-like Domain"/>
    <property type="match status" value="1"/>
</dbReference>
<dbReference type="OrthoDB" id="9804774at2"/>
<dbReference type="PROSITE" id="PS00061">
    <property type="entry name" value="ADH_SHORT"/>
    <property type="match status" value="1"/>
</dbReference>
<proteinExistence type="inferred from homology"/>
<dbReference type="PRINTS" id="PR00081">
    <property type="entry name" value="GDHRDH"/>
</dbReference>
<dbReference type="NCBIfam" id="NF005095">
    <property type="entry name" value="PRK06523.1"/>
    <property type="match status" value="1"/>
</dbReference>
<evidence type="ECO:0000256" key="1">
    <source>
        <dbReference type="ARBA" id="ARBA00006484"/>
    </source>
</evidence>
<dbReference type="GO" id="GO:0016616">
    <property type="term" value="F:oxidoreductase activity, acting on the CH-OH group of donors, NAD or NADP as acceptor"/>
    <property type="evidence" value="ECO:0007669"/>
    <property type="project" value="TreeGrafter"/>
</dbReference>
<evidence type="ECO:0000313" key="5">
    <source>
        <dbReference type="Proteomes" id="UP000037953"/>
    </source>
</evidence>
<dbReference type="FunFam" id="3.40.50.720:FF:000084">
    <property type="entry name" value="Short-chain dehydrogenase reductase"/>
    <property type="match status" value="1"/>
</dbReference>
<dbReference type="InterPro" id="IPR002347">
    <property type="entry name" value="SDR_fam"/>
</dbReference>
<sequence>MEQFNFNNELSGKIALVTGGTKGAGRAIAERLLHAGATVIITARNTPEKENSSLHFIPSDLSKAEGAQKVVNEVLTNYGRLDILINNLGGSSTPAGGFAALSDKDWESTLQANLLAPIRLDRGFLPQMIDRKTGVIIHIASIQGKLPLYDSTLPYAAAKAGLRNYSKSLSNEVTPKGVRVLTVSPGWINTTASEAWLGEIARNADSTVEEAQQGVMDALGGIPFGRPADPQEVAELVGFLVSPRASYLTGTEYVIDGGTVPTI</sequence>
<protein>
    <submittedName>
        <fullName evidence="4">Short-chain dehydrogenase</fullName>
    </submittedName>
</protein>
<evidence type="ECO:0000313" key="4">
    <source>
        <dbReference type="EMBL" id="KPE52762.1"/>
    </source>
</evidence>
<dbReference type="InterPro" id="IPR036291">
    <property type="entry name" value="NAD(P)-bd_dom_sf"/>
</dbReference>